<keyword evidence="1" id="KW-1133">Transmembrane helix</keyword>
<evidence type="ECO:0000313" key="2">
    <source>
        <dbReference type="EMBL" id="MCD9638973.1"/>
    </source>
</evidence>
<keyword evidence="3" id="KW-1185">Reference proteome</keyword>
<keyword evidence="1" id="KW-0812">Transmembrane</keyword>
<dbReference type="EMBL" id="JACEIK010002809">
    <property type="protein sequence ID" value="MCD9638973.1"/>
    <property type="molecule type" value="Genomic_DNA"/>
</dbReference>
<comment type="caution">
    <text evidence="2">The sequence shown here is derived from an EMBL/GenBank/DDBJ whole genome shotgun (WGS) entry which is preliminary data.</text>
</comment>
<gene>
    <name evidence="2" type="ORF">HAX54_023196</name>
</gene>
<evidence type="ECO:0000313" key="3">
    <source>
        <dbReference type="Proteomes" id="UP000823775"/>
    </source>
</evidence>
<feature type="transmembrane region" description="Helical" evidence="1">
    <location>
        <begin position="6"/>
        <end position="28"/>
    </location>
</feature>
<reference evidence="2 3" key="1">
    <citation type="journal article" date="2021" name="BMC Genomics">
        <title>Datura genome reveals duplications of psychoactive alkaloid biosynthetic genes and high mutation rate following tissue culture.</title>
        <authorList>
            <person name="Rajewski A."/>
            <person name="Carter-House D."/>
            <person name="Stajich J."/>
            <person name="Litt A."/>
        </authorList>
    </citation>
    <scope>NUCLEOTIDE SEQUENCE [LARGE SCALE GENOMIC DNA]</scope>
    <source>
        <strain evidence="2">AR-01</strain>
    </source>
</reference>
<name>A0ABS8UW43_DATST</name>
<keyword evidence="1" id="KW-0472">Membrane</keyword>
<evidence type="ECO:0000256" key="1">
    <source>
        <dbReference type="SAM" id="Phobius"/>
    </source>
</evidence>
<accession>A0ABS8UW43</accession>
<dbReference type="Proteomes" id="UP000823775">
    <property type="component" value="Unassembled WGS sequence"/>
</dbReference>
<organism evidence="2 3">
    <name type="scientific">Datura stramonium</name>
    <name type="common">Jimsonweed</name>
    <name type="synonym">Common thornapple</name>
    <dbReference type="NCBI Taxonomy" id="4076"/>
    <lineage>
        <taxon>Eukaryota</taxon>
        <taxon>Viridiplantae</taxon>
        <taxon>Streptophyta</taxon>
        <taxon>Embryophyta</taxon>
        <taxon>Tracheophyta</taxon>
        <taxon>Spermatophyta</taxon>
        <taxon>Magnoliopsida</taxon>
        <taxon>eudicotyledons</taxon>
        <taxon>Gunneridae</taxon>
        <taxon>Pentapetalae</taxon>
        <taxon>asterids</taxon>
        <taxon>lamiids</taxon>
        <taxon>Solanales</taxon>
        <taxon>Solanaceae</taxon>
        <taxon>Solanoideae</taxon>
        <taxon>Datureae</taxon>
        <taxon>Datura</taxon>
    </lineage>
</organism>
<protein>
    <submittedName>
        <fullName evidence="2">Uncharacterized protein</fullName>
    </submittedName>
</protein>
<sequence>MEVFAIVLIVLASVLFTTCNLLCCLCAGRGRIVKKPKLETDVEIGRTRDGNMVVLAGTGAVMTSDVKTDNNSGGAAVGGGGGTQNTGTNHGCCCGGGGCGGGGCGGCGGCGG</sequence>
<proteinExistence type="predicted"/>